<dbReference type="InterPro" id="IPR011009">
    <property type="entry name" value="Kinase-like_dom_sf"/>
</dbReference>
<name>A0ABT4ZSI2_9CYAN</name>
<evidence type="ECO:0000256" key="1">
    <source>
        <dbReference type="ARBA" id="ARBA00012513"/>
    </source>
</evidence>
<dbReference type="PANTHER" id="PTHR43289">
    <property type="entry name" value="MITOGEN-ACTIVATED PROTEIN KINASE KINASE KINASE 20-RELATED"/>
    <property type="match status" value="1"/>
</dbReference>
<evidence type="ECO:0000256" key="5">
    <source>
        <dbReference type="ARBA" id="ARBA00022840"/>
    </source>
</evidence>
<dbReference type="InterPro" id="IPR000719">
    <property type="entry name" value="Prot_kinase_dom"/>
</dbReference>
<evidence type="ECO:0000256" key="6">
    <source>
        <dbReference type="PROSITE-ProRule" id="PRU00339"/>
    </source>
</evidence>
<dbReference type="InterPro" id="IPR008271">
    <property type="entry name" value="Ser/Thr_kinase_AS"/>
</dbReference>
<dbReference type="Pfam" id="PF13431">
    <property type="entry name" value="TPR_17"/>
    <property type="match status" value="1"/>
</dbReference>
<evidence type="ECO:0000256" key="4">
    <source>
        <dbReference type="ARBA" id="ARBA00022777"/>
    </source>
</evidence>
<dbReference type="EC" id="2.7.11.1" evidence="1"/>
<dbReference type="Gene3D" id="1.25.40.10">
    <property type="entry name" value="Tetratricopeptide repeat domain"/>
    <property type="match status" value="3"/>
</dbReference>
<dbReference type="Pfam" id="PF00069">
    <property type="entry name" value="Pkinase"/>
    <property type="match status" value="1"/>
</dbReference>
<feature type="repeat" description="TPR" evidence="6">
    <location>
        <begin position="401"/>
        <end position="434"/>
    </location>
</feature>
<protein>
    <recommendedName>
        <fullName evidence="1">non-specific serine/threonine protein kinase</fullName>
        <ecNumber evidence="1">2.7.11.1</ecNumber>
    </recommendedName>
</protein>
<evidence type="ECO:0000256" key="3">
    <source>
        <dbReference type="ARBA" id="ARBA00022741"/>
    </source>
</evidence>
<dbReference type="Gene3D" id="3.30.200.20">
    <property type="entry name" value="Phosphorylase Kinase, domain 1"/>
    <property type="match status" value="1"/>
</dbReference>
<dbReference type="SMART" id="SM00220">
    <property type="entry name" value="S_TKc"/>
    <property type="match status" value="1"/>
</dbReference>
<dbReference type="Pfam" id="PF13432">
    <property type="entry name" value="TPR_16"/>
    <property type="match status" value="1"/>
</dbReference>
<dbReference type="PROSITE" id="PS00107">
    <property type="entry name" value="PROTEIN_KINASE_ATP"/>
    <property type="match status" value="1"/>
</dbReference>
<dbReference type="InterPro" id="IPR019734">
    <property type="entry name" value="TPR_rpt"/>
</dbReference>
<keyword evidence="5 7" id="KW-0067">ATP-binding</keyword>
<feature type="domain" description="Protein kinase" evidence="8">
    <location>
        <begin position="46"/>
        <end position="308"/>
    </location>
</feature>
<dbReference type="PROSITE" id="PS50011">
    <property type="entry name" value="PROTEIN_KINASE_DOM"/>
    <property type="match status" value="1"/>
</dbReference>
<evidence type="ECO:0000313" key="10">
    <source>
        <dbReference type="Proteomes" id="UP001211711"/>
    </source>
</evidence>
<dbReference type="InterPro" id="IPR017441">
    <property type="entry name" value="Protein_kinase_ATP_BS"/>
</dbReference>
<dbReference type="EMBL" id="JAQMTI010000142">
    <property type="protein sequence ID" value="MDB9442020.1"/>
    <property type="molecule type" value="Genomic_DNA"/>
</dbReference>
<accession>A0ABT4ZSI2</accession>
<proteinExistence type="predicted"/>
<evidence type="ECO:0000313" key="9">
    <source>
        <dbReference type="EMBL" id="MDB9442020.1"/>
    </source>
</evidence>
<comment type="caution">
    <text evidence="9">The sequence shown here is derived from an EMBL/GenBank/DDBJ whole genome shotgun (WGS) entry which is preliminary data.</text>
</comment>
<dbReference type="Gene3D" id="1.10.510.10">
    <property type="entry name" value="Transferase(Phosphotransferase) domain 1"/>
    <property type="match status" value="1"/>
</dbReference>
<dbReference type="PROSITE" id="PS50005">
    <property type="entry name" value="TPR"/>
    <property type="match status" value="3"/>
</dbReference>
<dbReference type="SUPFAM" id="SSF48452">
    <property type="entry name" value="TPR-like"/>
    <property type="match status" value="2"/>
</dbReference>
<keyword evidence="3 7" id="KW-0547">Nucleotide-binding</keyword>
<evidence type="ECO:0000256" key="7">
    <source>
        <dbReference type="PROSITE-ProRule" id="PRU10141"/>
    </source>
</evidence>
<sequence length="730" mass="82257">MQCPTCLTDNVDHATICIACGTPLTPHSPTSNLHLSPGTLIGNGRYRIENVLGQGGFGITYAATYLQNSAKVAIKELWPENAARQGNTVLWPMSITPVQRQEQLQKFQIEANYLQQCVHPNIAKIYEYFLENNTAYMIMELLVGKSLDQILATEGILAENRVKHYFLQIADALKVIHSHNLLHRDIKPENIIIVDPDQAVLIDFGAAREFIANQTGDMTRILTPGYAPYEQYIQKGKRFPGTDIYALCASMYELLTGKLPTEATERASAFLQNSALNTLNTLNTLVDPLIAPRQLRPDLSLLMEKVILTGMQFRIEDRFQTANELIAALQGKFISPQHQRAKELVKQGKLNDAAQAYQKYLSVEPENGEAAVELALLQIYIDEQEAEIDAQNAIKLQANDGRGYGVLGLINCRQNNWQEAVKNLQIAVNLSPNEAWIQANYAWALAKSGNLAAAEKTIDTVLKIQPDCTFALSLQSWIYVQQQQWKLAIRKATQAIFKLNNQVNNQVQNQLNHHEKQLQTNLQNSLYPYLIIALEKAVVTKQANDVDRRIAEFIHQVPNSSIAWGLKGWKQGNQYLWQDALISFEKAAHQTSHQTSIPGWVFLNYAITQENLKNYQSAIQIYENYLQTFPPLAFPYFRLGTLYAQIGVWNQAKLYLEKAIKCNGNYAEAYHNLGWVLMNIKNQDGEIENSREMLSAYSQAIKLYTLSATSQSLQIAANIKQAFQLIGVNI</sequence>
<gene>
    <name evidence="9" type="ORF">PN497_11705</name>
</gene>
<dbReference type="CDD" id="cd14014">
    <property type="entry name" value="STKc_PknB_like"/>
    <property type="match status" value="1"/>
</dbReference>
<evidence type="ECO:0000256" key="2">
    <source>
        <dbReference type="ARBA" id="ARBA00022679"/>
    </source>
</evidence>
<dbReference type="SMART" id="SM00028">
    <property type="entry name" value="TPR"/>
    <property type="match status" value="6"/>
</dbReference>
<dbReference type="Proteomes" id="UP001211711">
    <property type="component" value="Unassembled WGS sequence"/>
</dbReference>
<dbReference type="PANTHER" id="PTHR43289:SF6">
    <property type="entry name" value="SERINE_THREONINE-PROTEIN KINASE NEKL-3"/>
    <property type="match status" value="1"/>
</dbReference>
<reference evidence="9 10" key="1">
    <citation type="submission" date="2023-01" db="EMBL/GenBank/DDBJ databases">
        <title>Genomes from the Australian National Cyanobacteria Reference Collection.</title>
        <authorList>
            <person name="Willis A."/>
            <person name="Lee E.M.F."/>
        </authorList>
    </citation>
    <scope>NUCLEOTIDE SEQUENCE [LARGE SCALE GENOMIC DNA]</scope>
    <source>
        <strain evidence="9 10">CS-549</strain>
    </source>
</reference>
<organism evidence="9 10">
    <name type="scientific">Sphaerospermopsis kisseleviana CS-549</name>
    <dbReference type="NCBI Taxonomy" id="3021783"/>
    <lineage>
        <taxon>Bacteria</taxon>
        <taxon>Bacillati</taxon>
        <taxon>Cyanobacteriota</taxon>
        <taxon>Cyanophyceae</taxon>
        <taxon>Nostocales</taxon>
        <taxon>Aphanizomenonaceae</taxon>
        <taxon>Sphaerospermopsis</taxon>
        <taxon>Sphaerospermopsis kisseleviana</taxon>
    </lineage>
</organism>
<dbReference type="InterPro" id="IPR011990">
    <property type="entry name" value="TPR-like_helical_dom_sf"/>
</dbReference>
<keyword evidence="4 9" id="KW-0418">Kinase</keyword>
<feature type="repeat" description="TPR" evidence="6">
    <location>
        <begin position="633"/>
        <end position="666"/>
    </location>
</feature>
<keyword evidence="6" id="KW-0802">TPR repeat</keyword>
<dbReference type="PROSITE" id="PS00108">
    <property type="entry name" value="PROTEIN_KINASE_ST"/>
    <property type="match status" value="1"/>
</dbReference>
<keyword evidence="10" id="KW-1185">Reference proteome</keyword>
<dbReference type="SUPFAM" id="SSF56112">
    <property type="entry name" value="Protein kinase-like (PK-like)"/>
    <property type="match status" value="1"/>
</dbReference>
<feature type="binding site" evidence="7">
    <location>
        <position position="75"/>
    </location>
    <ligand>
        <name>ATP</name>
        <dbReference type="ChEBI" id="CHEBI:30616"/>
    </ligand>
</feature>
<dbReference type="Pfam" id="PF13174">
    <property type="entry name" value="TPR_6"/>
    <property type="match status" value="1"/>
</dbReference>
<keyword evidence="2" id="KW-0808">Transferase</keyword>
<dbReference type="Pfam" id="PF14559">
    <property type="entry name" value="TPR_19"/>
    <property type="match status" value="1"/>
</dbReference>
<dbReference type="RefSeq" id="WP_096565439.1">
    <property type="nucleotide sequence ID" value="NZ_JAQMTI010000142.1"/>
</dbReference>
<feature type="repeat" description="TPR" evidence="6">
    <location>
        <begin position="334"/>
        <end position="367"/>
    </location>
</feature>
<dbReference type="GO" id="GO:0016301">
    <property type="term" value="F:kinase activity"/>
    <property type="evidence" value="ECO:0007669"/>
    <property type="project" value="UniProtKB-KW"/>
</dbReference>
<evidence type="ECO:0000259" key="8">
    <source>
        <dbReference type="PROSITE" id="PS50011"/>
    </source>
</evidence>